<proteinExistence type="predicted"/>
<dbReference type="Gene3D" id="1.10.260.40">
    <property type="entry name" value="lambda repressor-like DNA-binding domains"/>
    <property type="match status" value="2"/>
</dbReference>
<name>A0A2N5P7W6_MEDGN</name>
<dbReference type="PANTHER" id="PTHR46558">
    <property type="entry name" value="TRACRIPTIONAL REGULATORY PROTEIN-RELATED-RELATED"/>
    <property type="match status" value="1"/>
</dbReference>
<reference evidence="3 4" key="1">
    <citation type="journal article" date="2017" name="Genome Med.">
        <title>A novel Ruminococcus gnavus clade enriched in inflammatory bowel disease patients.</title>
        <authorList>
            <person name="Hall A.B."/>
            <person name="Yassour M."/>
            <person name="Sauk J."/>
            <person name="Garner A."/>
            <person name="Jiang X."/>
            <person name="Arthur T."/>
            <person name="Lagoudas G.K."/>
            <person name="Vatanen T."/>
            <person name="Fornelos N."/>
            <person name="Wilson R."/>
            <person name="Bertha M."/>
            <person name="Cohen M."/>
            <person name="Garber J."/>
            <person name="Khalili H."/>
            <person name="Gevers D."/>
            <person name="Ananthakrishnan A.N."/>
            <person name="Kugathasan S."/>
            <person name="Lander E.S."/>
            <person name="Blainey P."/>
            <person name="Vlamakis H."/>
            <person name="Xavier R.J."/>
            <person name="Huttenhower C."/>
        </authorList>
    </citation>
    <scope>NUCLEOTIDE SEQUENCE [LARGE SCALE GENOMIC DNA]</scope>
    <source>
        <strain evidence="3 4">RJX1124</strain>
    </source>
</reference>
<dbReference type="EMBL" id="NIHS01000027">
    <property type="protein sequence ID" value="PLT71250.1"/>
    <property type="molecule type" value="Genomic_DNA"/>
</dbReference>
<dbReference type="GO" id="GO:0003677">
    <property type="term" value="F:DNA binding"/>
    <property type="evidence" value="ECO:0007669"/>
    <property type="project" value="UniProtKB-KW"/>
</dbReference>
<dbReference type="PANTHER" id="PTHR46558:SF11">
    <property type="entry name" value="HTH-TYPE TRANSCRIPTIONAL REGULATOR XRE"/>
    <property type="match status" value="1"/>
</dbReference>
<dbReference type="PROSITE" id="PS50943">
    <property type="entry name" value="HTH_CROC1"/>
    <property type="match status" value="2"/>
</dbReference>
<dbReference type="RefSeq" id="WP_207654326.1">
    <property type="nucleotide sequence ID" value="NZ_NIHS01000027.1"/>
</dbReference>
<dbReference type="SUPFAM" id="SSF47413">
    <property type="entry name" value="lambda repressor-like DNA-binding domains"/>
    <property type="match status" value="2"/>
</dbReference>
<dbReference type="InterPro" id="IPR001387">
    <property type="entry name" value="Cro/C1-type_HTH"/>
</dbReference>
<feature type="domain" description="HTH cro/C1-type" evidence="2">
    <location>
        <begin position="87"/>
        <end position="130"/>
    </location>
</feature>
<protein>
    <recommendedName>
        <fullName evidence="2">HTH cro/C1-type domain-containing protein</fullName>
    </recommendedName>
</protein>
<gene>
    <name evidence="3" type="ORF">CDL26_12760</name>
</gene>
<dbReference type="Proteomes" id="UP000234891">
    <property type="component" value="Unassembled WGS sequence"/>
</dbReference>
<dbReference type="AlphaFoldDB" id="A0A2N5P7W6"/>
<keyword evidence="1" id="KW-0238">DNA-binding</keyword>
<accession>A0A2N5P7W6</accession>
<evidence type="ECO:0000259" key="2">
    <source>
        <dbReference type="PROSITE" id="PS50943"/>
    </source>
</evidence>
<feature type="domain" description="HTH cro/C1-type" evidence="2">
    <location>
        <begin position="146"/>
        <end position="176"/>
    </location>
</feature>
<dbReference type="SMART" id="SM00530">
    <property type="entry name" value="HTH_XRE"/>
    <property type="match status" value="2"/>
</dbReference>
<dbReference type="InterPro" id="IPR010982">
    <property type="entry name" value="Lambda_DNA-bd_dom_sf"/>
</dbReference>
<dbReference type="Pfam" id="PF01381">
    <property type="entry name" value="HTH_3"/>
    <property type="match status" value="1"/>
</dbReference>
<sequence>MKKEVKDTPFSSWKVYRQFSKQLSLLYKEEHGRLTYKVQYILTIPFKIPSWLPAHEKYLLVYSSPDCLEKTSQKIRYFRHKNCMYAKDVAKYLGMDRTNYGHYEEVGYEYCPLSILEKLATLYNIPVTDLMDDYHLFLYNGQGNRVLQYRKNLHLTQQEMADKLGVNRTTVRLWEKEFHRMTRPTYEALFIQKILE</sequence>
<evidence type="ECO:0000256" key="1">
    <source>
        <dbReference type="ARBA" id="ARBA00023125"/>
    </source>
</evidence>
<organism evidence="3 4">
    <name type="scientific">Mediterraneibacter gnavus</name>
    <name type="common">Ruminococcus gnavus</name>
    <dbReference type="NCBI Taxonomy" id="33038"/>
    <lineage>
        <taxon>Bacteria</taxon>
        <taxon>Bacillati</taxon>
        <taxon>Bacillota</taxon>
        <taxon>Clostridia</taxon>
        <taxon>Lachnospirales</taxon>
        <taxon>Lachnospiraceae</taxon>
        <taxon>Mediterraneibacter</taxon>
    </lineage>
</organism>
<dbReference type="CDD" id="cd00093">
    <property type="entry name" value="HTH_XRE"/>
    <property type="match status" value="2"/>
</dbReference>
<evidence type="ECO:0000313" key="4">
    <source>
        <dbReference type="Proteomes" id="UP000234891"/>
    </source>
</evidence>
<evidence type="ECO:0000313" key="3">
    <source>
        <dbReference type="EMBL" id="PLT71250.1"/>
    </source>
</evidence>
<comment type="caution">
    <text evidence="3">The sequence shown here is derived from an EMBL/GenBank/DDBJ whole genome shotgun (WGS) entry which is preliminary data.</text>
</comment>